<keyword evidence="3" id="KW-1185">Reference proteome</keyword>
<accession>A0A1G6BIK1</accession>
<gene>
    <name evidence="2" type="ORF">SAMN02910417_01560</name>
</gene>
<dbReference type="RefSeq" id="WP_090173797.1">
    <property type="nucleotide sequence ID" value="NZ_FMXR01000010.1"/>
</dbReference>
<dbReference type="STRING" id="1732.SAMN02910417_01560"/>
<dbReference type="Proteomes" id="UP000199228">
    <property type="component" value="Unassembled WGS sequence"/>
</dbReference>
<dbReference type="EMBL" id="FMXR01000010">
    <property type="protein sequence ID" value="SDB20450.1"/>
    <property type="molecule type" value="Genomic_DNA"/>
</dbReference>
<evidence type="ECO:0000313" key="3">
    <source>
        <dbReference type="Proteomes" id="UP000199228"/>
    </source>
</evidence>
<sequence>MRKILLVLLMMMIMIMSVSCGSYDSEEGSFSESEKSFSISLTPHMNDITVEWNDDNKINKYVIYRVDVTEDVLEPEKDMTFDLSKYEKIAEVSSGKSSYVDKSVNPNHYYAYVVKAYQKVKEKNRLVYMSDVYEDQYMAQCCGLSAPDLLNGGYGEFSTNSKDGLYLYFQVYYGVEPTSVILYRRAEDEEEYQKIDFETIEEICEGSGEIKDSSVEPGVIYYYKIKTVRKDDGKEYYSKKSDYVRIPAVNWKGEYTVSKELVSADPDKVIIKLKSDKYNGRLTISQMEFDSDDAVQIVAYSFDHEVWKSMKDQELVISPGDTVFLQFEGKEIADAQEIYLDSDNGAVCLNYDGPGAGIGIMSISFDSKTAEVYQNYD</sequence>
<reference evidence="2 3" key="1">
    <citation type="submission" date="2016-10" db="EMBL/GenBank/DDBJ databases">
        <authorList>
            <person name="de Groot N.N."/>
        </authorList>
    </citation>
    <scope>NUCLEOTIDE SEQUENCE [LARGE SCALE GENOMIC DNA]</scope>
    <source>
        <strain evidence="2 3">DSM 3217</strain>
    </source>
</reference>
<dbReference type="OrthoDB" id="9816557at2"/>
<keyword evidence="1" id="KW-0732">Signal</keyword>
<dbReference type="Gene3D" id="2.60.40.10">
    <property type="entry name" value="Immunoglobulins"/>
    <property type="match status" value="1"/>
</dbReference>
<protein>
    <recommendedName>
        <fullName evidence="4">Fibronectin type-III domain-containing protein</fullName>
    </recommendedName>
</protein>
<evidence type="ECO:0008006" key="4">
    <source>
        <dbReference type="Google" id="ProtNLM"/>
    </source>
</evidence>
<evidence type="ECO:0000256" key="1">
    <source>
        <dbReference type="SAM" id="SignalP"/>
    </source>
</evidence>
<feature type="chain" id="PRO_5039242846" description="Fibronectin type-III domain-containing protein" evidence="1">
    <location>
        <begin position="21"/>
        <end position="377"/>
    </location>
</feature>
<evidence type="ECO:0000313" key="2">
    <source>
        <dbReference type="EMBL" id="SDB20450.1"/>
    </source>
</evidence>
<dbReference type="InterPro" id="IPR013783">
    <property type="entry name" value="Ig-like_fold"/>
</dbReference>
<name>A0A1G6BIK1_EUBOX</name>
<dbReference type="PROSITE" id="PS51257">
    <property type="entry name" value="PROKAR_LIPOPROTEIN"/>
    <property type="match status" value="1"/>
</dbReference>
<feature type="signal peptide" evidence="1">
    <location>
        <begin position="1"/>
        <end position="20"/>
    </location>
</feature>
<proteinExistence type="predicted"/>
<organism evidence="2 3">
    <name type="scientific">Eubacterium oxidoreducens</name>
    <dbReference type="NCBI Taxonomy" id="1732"/>
    <lineage>
        <taxon>Bacteria</taxon>
        <taxon>Bacillati</taxon>
        <taxon>Bacillota</taxon>
        <taxon>Clostridia</taxon>
        <taxon>Eubacteriales</taxon>
        <taxon>Eubacteriaceae</taxon>
        <taxon>Eubacterium</taxon>
    </lineage>
</organism>
<dbReference type="AlphaFoldDB" id="A0A1G6BIK1"/>